<proteinExistence type="predicted"/>
<dbReference type="RefSeq" id="WP_186869612.1">
    <property type="nucleotide sequence ID" value="NZ_JACOOL010000005.1"/>
</dbReference>
<feature type="domain" description="Metallo-beta-lactamase" evidence="1">
    <location>
        <begin position="38"/>
        <end position="248"/>
    </location>
</feature>
<protein>
    <submittedName>
        <fullName evidence="2">MBL fold metallo-hydrolase</fullName>
    </submittedName>
</protein>
<evidence type="ECO:0000313" key="2">
    <source>
        <dbReference type="EMBL" id="MBC5636900.1"/>
    </source>
</evidence>
<comment type="caution">
    <text evidence="2">The sequence shown here is derived from an EMBL/GenBank/DDBJ whole genome shotgun (WGS) entry which is preliminary data.</text>
</comment>
<accession>A0A923L5J7</accession>
<gene>
    <name evidence="2" type="ORF">H8S33_08730</name>
</gene>
<dbReference type="EMBL" id="JACOOL010000005">
    <property type="protein sequence ID" value="MBC5636900.1"/>
    <property type="molecule type" value="Genomic_DNA"/>
</dbReference>
<dbReference type="SUPFAM" id="SSF56281">
    <property type="entry name" value="Metallo-hydrolase/oxidoreductase"/>
    <property type="match status" value="1"/>
</dbReference>
<dbReference type="AlphaFoldDB" id="A0A923L5J7"/>
<name>A0A923L5J7_9BACI</name>
<reference evidence="2" key="1">
    <citation type="submission" date="2020-08" db="EMBL/GenBank/DDBJ databases">
        <title>Genome public.</title>
        <authorList>
            <person name="Liu C."/>
            <person name="Sun Q."/>
        </authorList>
    </citation>
    <scope>NUCLEOTIDE SEQUENCE</scope>
    <source>
        <strain evidence="2">BX22</strain>
    </source>
</reference>
<dbReference type="PANTHER" id="PTHR42951">
    <property type="entry name" value="METALLO-BETA-LACTAMASE DOMAIN-CONTAINING"/>
    <property type="match status" value="1"/>
</dbReference>
<organism evidence="2 3">
    <name type="scientific">Ornithinibacillus hominis</name>
    <dbReference type="NCBI Taxonomy" id="2763055"/>
    <lineage>
        <taxon>Bacteria</taxon>
        <taxon>Bacillati</taxon>
        <taxon>Bacillota</taxon>
        <taxon>Bacilli</taxon>
        <taxon>Bacillales</taxon>
        <taxon>Bacillaceae</taxon>
        <taxon>Ornithinibacillus</taxon>
    </lineage>
</organism>
<dbReference type="Gene3D" id="3.60.15.10">
    <property type="entry name" value="Ribonuclease Z/Hydroxyacylglutathione hydrolase-like"/>
    <property type="match status" value="1"/>
</dbReference>
<dbReference type="Pfam" id="PF00753">
    <property type="entry name" value="Lactamase_B"/>
    <property type="match status" value="1"/>
</dbReference>
<sequence length="280" mass="31333">MDKDIFESSDSKYIPMTSLQSRIGHEMATDVYYYTNQIVNIIFLGNPGDRKWYLIDAGMPKSAPEIINQAAERFGEGSQPEAIILTHGHFDHVGGLVDLLDGWNVPVYAHEAEFPYLTGELSYPEPDSTVEGGMLAKLSAIYPNEPINIKPYLKPLPKDGQLPGLEEWKWIHTPGHSPGHVSLFRERDGLLISGDAFVSVRQDSFYKVLTQKPEVCGPPRYLTTDWLSAKTSVERLQSLHPRMVIPGHGVSLQGDELTEGLHELVKNFDQVAVPDYGKYI</sequence>
<keyword evidence="3" id="KW-1185">Reference proteome</keyword>
<dbReference type="Proteomes" id="UP000637359">
    <property type="component" value="Unassembled WGS sequence"/>
</dbReference>
<dbReference type="CDD" id="cd07721">
    <property type="entry name" value="yflN-like_MBL-fold"/>
    <property type="match status" value="1"/>
</dbReference>
<evidence type="ECO:0000313" key="3">
    <source>
        <dbReference type="Proteomes" id="UP000637359"/>
    </source>
</evidence>
<dbReference type="PANTHER" id="PTHR42951:SF17">
    <property type="entry name" value="METALLO-BETA-LACTAMASE DOMAIN-CONTAINING PROTEIN"/>
    <property type="match status" value="1"/>
</dbReference>
<dbReference type="SMART" id="SM00849">
    <property type="entry name" value="Lactamase_B"/>
    <property type="match status" value="1"/>
</dbReference>
<dbReference type="InterPro" id="IPR001279">
    <property type="entry name" value="Metallo-B-lactamas"/>
</dbReference>
<dbReference type="InterPro" id="IPR050855">
    <property type="entry name" value="NDM-1-like"/>
</dbReference>
<dbReference type="InterPro" id="IPR036866">
    <property type="entry name" value="RibonucZ/Hydroxyglut_hydro"/>
</dbReference>
<evidence type="ECO:0000259" key="1">
    <source>
        <dbReference type="SMART" id="SM00849"/>
    </source>
</evidence>